<reference evidence="3" key="1">
    <citation type="journal article" date="2012" name="PLoS Genet.">
        <title>The genomes of the fungal plant pathogens Cladosporium fulvum and Dothistroma septosporum reveal adaptation to different hosts and lifestyles but also signatures of common ancestry.</title>
        <authorList>
            <person name="de Wit P.J.G.M."/>
            <person name="van der Burgt A."/>
            <person name="Oekmen B."/>
            <person name="Stergiopoulos I."/>
            <person name="Abd-Elsalam K.A."/>
            <person name="Aerts A.L."/>
            <person name="Bahkali A.H."/>
            <person name="Beenen H.G."/>
            <person name="Chettri P."/>
            <person name="Cox M.P."/>
            <person name="Datema E."/>
            <person name="de Vries R.P."/>
            <person name="Dhillon B."/>
            <person name="Ganley A.R."/>
            <person name="Griffiths S.A."/>
            <person name="Guo Y."/>
            <person name="Hamelin R.C."/>
            <person name="Henrissat B."/>
            <person name="Kabir M.S."/>
            <person name="Jashni M.K."/>
            <person name="Kema G."/>
            <person name="Klaubauf S."/>
            <person name="Lapidus A."/>
            <person name="Levasseur A."/>
            <person name="Lindquist E."/>
            <person name="Mehrabi R."/>
            <person name="Ohm R.A."/>
            <person name="Owen T.J."/>
            <person name="Salamov A."/>
            <person name="Schwelm A."/>
            <person name="Schijlen E."/>
            <person name="Sun H."/>
            <person name="van den Burg H.A."/>
            <person name="van Ham R.C.H.J."/>
            <person name="Zhang S."/>
            <person name="Goodwin S.B."/>
            <person name="Grigoriev I.V."/>
            <person name="Collemare J."/>
            <person name="Bradshaw R.E."/>
        </authorList>
    </citation>
    <scope>NUCLEOTIDE SEQUENCE [LARGE SCALE GENOMIC DNA]</scope>
    <source>
        <strain evidence="3">NZE10 / CBS 128990</strain>
    </source>
</reference>
<dbReference type="eggNOG" id="ENOG502T0X6">
    <property type="taxonomic scope" value="Eukaryota"/>
</dbReference>
<evidence type="ECO:0000313" key="3">
    <source>
        <dbReference type="Proteomes" id="UP000016933"/>
    </source>
</evidence>
<dbReference type="Proteomes" id="UP000016933">
    <property type="component" value="Unassembled WGS sequence"/>
</dbReference>
<dbReference type="OrthoDB" id="4167490at2759"/>
<gene>
    <name evidence="2" type="ORF">DOTSEDRAFT_68391</name>
</gene>
<feature type="compositionally biased region" description="Basic residues" evidence="1">
    <location>
        <begin position="28"/>
        <end position="41"/>
    </location>
</feature>
<proteinExistence type="predicted"/>
<keyword evidence="3" id="KW-1185">Reference proteome</keyword>
<feature type="region of interest" description="Disordered" evidence="1">
    <location>
        <begin position="27"/>
        <end position="56"/>
    </location>
</feature>
<dbReference type="AlphaFoldDB" id="N1Q2Y8"/>
<name>N1Q2Y8_DOTSN</name>
<evidence type="ECO:0000256" key="1">
    <source>
        <dbReference type="SAM" id="MobiDB-lite"/>
    </source>
</evidence>
<dbReference type="OMA" id="WEGSMAG"/>
<dbReference type="EMBL" id="KB446535">
    <property type="protein sequence ID" value="EME49593.1"/>
    <property type="molecule type" value="Genomic_DNA"/>
</dbReference>
<organism evidence="2 3">
    <name type="scientific">Dothistroma septosporum (strain NZE10 / CBS 128990)</name>
    <name type="common">Red band needle blight fungus</name>
    <name type="synonym">Mycosphaerella pini</name>
    <dbReference type="NCBI Taxonomy" id="675120"/>
    <lineage>
        <taxon>Eukaryota</taxon>
        <taxon>Fungi</taxon>
        <taxon>Dikarya</taxon>
        <taxon>Ascomycota</taxon>
        <taxon>Pezizomycotina</taxon>
        <taxon>Dothideomycetes</taxon>
        <taxon>Dothideomycetidae</taxon>
        <taxon>Mycosphaerellales</taxon>
        <taxon>Mycosphaerellaceae</taxon>
        <taxon>Dothistroma</taxon>
    </lineage>
</organism>
<protein>
    <submittedName>
        <fullName evidence="2">Uncharacterized protein</fullName>
    </submittedName>
</protein>
<dbReference type="HOGENOM" id="CLU_731560_0_0_1"/>
<sequence>MLPSHSSDFTPVKIRGKRNAIPAEKWHDAKRRKPQLQRRRLSNATMPTSSSVSRKRLQTDIGGSPLEMLPAEVTHHIFGYSANVNLPLASRQLAAKLSKSTHLEHQLTETLLAPVLRLLGNEEAGAAQLSAATRLLNSRFVTFEFFKSWLRGHNEARSLHVSDGAQDEAYWRAIWTALQPSPTLLPPSKLISPPFTAAKTSFLAVLVQGTPGVSTIDPAYGEFALQGLQSAIPARQGKVVSLLLAMGVTVSTEMLRIAVIDSGCDKDIVTRLLDATAPADGSLPYQQGVDLLDPSLWAWAEKARKDGDDKGQWLVALLRDRQQRKATAESIA</sequence>
<feature type="compositionally biased region" description="Polar residues" evidence="1">
    <location>
        <begin position="42"/>
        <end position="52"/>
    </location>
</feature>
<evidence type="ECO:0000313" key="2">
    <source>
        <dbReference type="EMBL" id="EME49593.1"/>
    </source>
</evidence>
<reference evidence="2 3" key="2">
    <citation type="journal article" date="2012" name="PLoS Pathog.">
        <title>Diverse lifestyles and strategies of plant pathogenesis encoded in the genomes of eighteen Dothideomycetes fungi.</title>
        <authorList>
            <person name="Ohm R.A."/>
            <person name="Feau N."/>
            <person name="Henrissat B."/>
            <person name="Schoch C.L."/>
            <person name="Horwitz B.A."/>
            <person name="Barry K.W."/>
            <person name="Condon B.J."/>
            <person name="Copeland A.C."/>
            <person name="Dhillon B."/>
            <person name="Glaser F."/>
            <person name="Hesse C.N."/>
            <person name="Kosti I."/>
            <person name="LaButti K."/>
            <person name="Lindquist E.A."/>
            <person name="Lucas S."/>
            <person name="Salamov A.A."/>
            <person name="Bradshaw R.E."/>
            <person name="Ciuffetti L."/>
            <person name="Hamelin R.C."/>
            <person name="Kema G.H.J."/>
            <person name="Lawrence C."/>
            <person name="Scott J.A."/>
            <person name="Spatafora J.W."/>
            <person name="Turgeon B.G."/>
            <person name="de Wit P.J.G.M."/>
            <person name="Zhong S."/>
            <person name="Goodwin S.B."/>
            <person name="Grigoriev I.V."/>
        </authorList>
    </citation>
    <scope>NUCLEOTIDE SEQUENCE [LARGE SCALE GENOMIC DNA]</scope>
    <source>
        <strain evidence="3">NZE10 / CBS 128990</strain>
    </source>
</reference>
<accession>N1Q2Y8</accession>